<dbReference type="SUPFAM" id="SSF54928">
    <property type="entry name" value="RNA-binding domain, RBD"/>
    <property type="match status" value="1"/>
</dbReference>
<organism evidence="7 8">
    <name type="scientific">Amniculicola lignicola CBS 123094</name>
    <dbReference type="NCBI Taxonomy" id="1392246"/>
    <lineage>
        <taxon>Eukaryota</taxon>
        <taxon>Fungi</taxon>
        <taxon>Dikarya</taxon>
        <taxon>Ascomycota</taxon>
        <taxon>Pezizomycotina</taxon>
        <taxon>Dothideomycetes</taxon>
        <taxon>Pleosporomycetidae</taxon>
        <taxon>Pleosporales</taxon>
        <taxon>Amniculicolaceae</taxon>
        <taxon>Amniculicola</taxon>
    </lineage>
</organism>
<feature type="region of interest" description="Disordered" evidence="5">
    <location>
        <begin position="508"/>
        <end position="652"/>
    </location>
</feature>
<dbReference type="PANTHER" id="PTHR46754">
    <property type="entry name" value="MKI67 FHA DOMAIN-INTERACTING NUCLEOLAR PHOSPHOPROTEIN"/>
    <property type="match status" value="1"/>
</dbReference>
<evidence type="ECO:0000313" key="7">
    <source>
        <dbReference type="EMBL" id="KAF2002740.1"/>
    </source>
</evidence>
<name>A0A6A5WLB3_9PLEO</name>
<feature type="compositionally biased region" description="Low complexity" evidence="5">
    <location>
        <begin position="194"/>
        <end position="204"/>
    </location>
</feature>
<evidence type="ECO:0000256" key="5">
    <source>
        <dbReference type="SAM" id="MobiDB-lite"/>
    </source>
</evidence>
<accession>A0A6A5WLB3</accession>
<evidence type="ECO:0000256" key="2">
    <source>
        <dbReference type="ARBA" id="ARBA00022884"/>
    </source>
</evidence>
<sequence>MAAEDLKSKKRKGAAEAAPKPKKQKKVDDATKSSAKALKSAVAPVDDVVINVKVPRKTAAALFDETKAKVVTADAKAKKSKKGKVVQAAEAEVEKVDAPAAEAPVVKEKKKKKAQATAVKDAPAPEPTAETETKAPAAKAKKATKAKAADESVAPLTDKSSKAKAVVGKEVSADATTKQAGNGKAPKKQKKETASAAPEPAAEPQGSEDEDDQTAALLAGFESDKDSDDPEGDDEDVPEDGLIEIPDEARQDLAKMSKNKNVERGVVYVGRIPHGFHEPQMKGYFSQFGQVTRLRLSRNKKTGSSKHFGFVEFRDSDVAKIVAKTMNNYLLFGHILQCKVIPQAQVHPKLLEGANTRFKVMPRNKMAGTAMERGAERAQWKNRVNRENKKRSRLGKQLSELMDYEFTAPAVKKVDAVPKKESLIENGDGASEQLLIEEAAAGANVTAVVSNPDQFAVTETVTVKKAKKGGKGKAKTQVVAAQVVAEVLEKAVETAVEATLESAVLETQPAKGKKGKKAKAAPAPAPVAEEPIDNVTDKVEPAPAKQKKVKKAKANPAPVVEAPAEDIAENVESAPVKPKKAKKAKKSEPEVPAVIEDIAEPKIETSKAKKAKKQAALVPSPAVESPSEKKRKAKAPEQDDVFKPEKAKKAKA</sequence>
<protein>
    <recommendedName>
        <fullName evidence="6">RRM domain-containing protein</fullName>
    </recommendedName>
</protein>
<proteinExistence type="predicted"/>
<keyword evidence="2 4" id="KW-0694">RNA-binding</keyword>
<keyword evidence="3" id="KW-0539">Nucleus</keyword>
<evidence type="ECO:0000256" key="1">
    <source>
        <dbReference type="ARBA" id="ARBA00004604"/>
    </source>
</evidence>
<dbReference type="InterPro" id="IPR000504">
    <property type="entry name" value="RRM_dom"/>
</dbReference>
<feature type="domain" description="RRM" evidence="6">
    <location>
        <begin position="265"/>
        <end position="343"/>
    </location>
</feature>
<dbReference type="EMBL" id="ML977576">
    <property type="protein sequence ID" value="KAF2002740.1"/>
    <property type="molecule type" value="Genomic_DNA"/>
</dbReference>
<feature type="compositionally biased region" description="Low complexity" evidence="5">
    <location>
        <begin position="115"/>
        <end position="138"/>
    </location>
</feature>
<dbReference type="OrthoDB" id="21467at2759"/>
<dbReference type="GO" id="GO:0003723">
    <property type="term" value="F:RNA binding"/>
    <property type="evidence" value="ECO:0007669"/>
    <property type="project" value="UniProtKB-UniRule"/>
</dbReference>
<dbReference type="InterPro" id="IPR012677">
    <property type="entry name" value="Nucleotide-bd_a/b_plait_sf"/>
</dbReference>
<evidence type="ECO:0000256" key="4">
    <source>
        <dbReference type="PROSITE-ProRule" id="PRU00176"/>
    </source>
</evidence>
<evidence type="ECO:0000313" key="8">
    <source>
        <dbReference type="Proteomes" id="UP000799779"/>
    </source>
</evidence>
<dbReference type="AlphaFoldDB" id="A0A6A5WLB3"/>
<feature type="compositionally biased region" description="Basic and acidic residues" evidence="5">
    <location>
        <begin position="634"/>
        <end position="652"/>
    </location>
</feature>
<dbReference type="Gene3D" id="3.30.70.330">
    <property type="match status" value="1"/>
</dbReference>
<gene>
    <name evidence="7" type="ORF">P154DRAFT_462278</name>
</gene>
<keyword evidence="8" id="KW-1185">Reference proteome</keyword>
<dbReference type="GO" id="GO:0005730">
    <property type="term" value="C:nucleolus"/>
    <property type="evidence" value="ECO:0007669"/>
    <property type="project" value="UniProtKB-SubCell"/>
</dbReference>
<feature type="region of interest" description="Disordered" evidence="5">
    <location>
        <begin position="1"/>
        <end position="39"/>
    </location>
</feature>
<evidence type="ECO:0000259" key="6">
    <source>
        <dbReference type="PROSITE" id="PS50102"/>
    </source>
</evidence>
<dbReference type="PROSITE" id="PS50102">
    <property type="entry name" value="RRM"/>
    <property type="match status" value="1"/>
</dbReference>
<dbReference type="CDD" id="cd12307">
    <property type="entry name" value="RRM_NIFK_like"/>
    <property type="match status" value="1"/>
</dbReference>
<dbReference type="InterPro" id="IPR035979">
    <property type="entry name" value="RBD_domain_sf"/>
</dbReference>
<dbReference type="SMART" id="SM00360">
    <property type="entry name" value="RRM"/>
    <property type="match status" value="1"/>
</dbReference>
<dbReference type="Pfam" id="PF00076">
    <property type="entry name" value="RRM_1"/>
    <property type="match status" value="1"/>
</dbReference>
<reference evidence="7" key="1">
    <citation type="journal article" date="2020" name="Stud. Mycol.">
        <title>101 Dothideomycetes genomes: a test case for predicting lifestyles and emergence of pathogens.</title>
        <authorList>
            <person name="Haridas S."/>
            <person name="Albert R."/>
            <person name="Binder M."/>
            <person name="Bloem J."/>
            <person name="Labutti K."/>
            <person name="Salamov A."/>
            <person name="Andreopoulos B."/>
            <person name="Baker S."/>
            <person name="Barry K."/>
            <person name="Bills G."/>
            <person name="Bluhm B."/>
            <person name="Cannon C."/>
            <person name="Castanera R."/>
            <person name="Culley D."/>
            <person name="Daum C."/>
            <person name="Ezra D."/>
            <person name="Gonzalez J."/>
            <person name="Henrissat B."/>
            <person name="Kuo A."/>
            <person name="Liang C."/>
            <person name="Lipzen A."/>
            <person name="Lutzoni F."/>
            <person name="Magnuson J."/>
            <person name="Mondo S."/>
            <person name="Nolan M."/>
            <person name="Ohm R."/>
            <person name="Pangilinan J."/>
            <person name="Park H.-J."/>
            <person name="Ramirez L."/>
            <person name="Alfaro M."/>
            <person name="Sun H."/>
            <person name="Tritt A."/>
            <person name="Yoshinaga Y."/>
            <person name="Zwiers L.-H."/>
            <person name="Turgeon B."/>
            <person name="Goodwin S."/>
            <person name="Spatafora J."/>
            <person name="Crous P."/>
            <person name="Grigoriev I."/>
        </authorList>
    </citation>
    <scope>NUCLEOTIDE SEQUENCE</scope>
    <source>
        <strain evidence="7">CBS 123094</strain>
    </source>
</reference>
<dbReference type="Proteomes" id="UP000799779">
    <property type="component" value="Unassembled WGS sequence"/>
</dbReference>
<evidence type="ECO:0000256" key="3">
    <source>
        <dbReference type="ARBA" id="ARBA00023242"/>
    </source>
</evidence>
<feature type="region of interest" description="Disordered" evidence="5">
    <location>
        <begin position="100"/>
        <end position="245"/>
    </location>
</feature>
<comment type="subcellular location">
    <subcellularLocation>
        <location evidence="1">Nucleus</location>
        <location evidence="1">Nucleolus</location>
    </subcellularLocation>
</comment>
<feature type="compositionally biased region" description="Acidic residues" evidence="5">
    <location>
        <begin position="225"/>
        <end position="245"/>
    </location>
</feature>